<dbReference type="EMBL" id="KI546107">
    <property type="protein sequence ID" value="EST44840.1"/>
    <property type="molecule type" value="Genomic_DNA"/>
</dbReference>
<keyword evidence="1" id="KW-0472">Membrane</keyword>
<sequence>MIHLSGHLIELQIAYSSELYFVLSATLSIALSALSHFFQNARQIFKSKLADILRVYYYGDDFTCRICNAESVSVCYDCVLRNYYWAALPIAQLRRFYPRYMYSLL</sequence>
<dbReference type="AlphaFoldDB" id="V6LJR7"/>
<keyword evidence="1" id="KW-1133">Transmembrane helix</keyword>
<accession>V6LJR7</accession>
<protein>
    <submittedName>
        <fullName evidence="2">Uncharacterized protein</fullName>
    </submittedName>
</protein>
<proteinExistence type="predicted"/>
<reference evidence="2" key="1">
    <citation type="journal article" date="2014" name="PLoS Genet.">
        <title>The Genome of Spironucleus salmonicida Highlights a Fish Pathogen Adapted to Fluctuating Environments.</title>
        <authorList>
            <person name="Xu F."/>
            <person name="Jerlstrom-Hultqvist J."/>
            <person name="Einarsson E."/>
            <person name="Astvaldsson A."/>
            <person name="Svard S.G."/>
            <person name="Andersson J.O."/>
        </authorList>
    </citation>
    <scope>NUCLEOTIDE SEQUENCE</scope>
</reference>
<evidence type="ECO:0000313" key="2">
    <source>
        <dbReference type="EMBL" id="EST44840.1"/>
    </source>
</evidence>
<feature type="transmembrane region" description="Helical" evidence="1">
    <location>
        <begin position="20"/>
        <end position="38"/>
    </location>
</feature>
<keyword evidence="1" id="KW-0812">Transmembrane</keyword>
<gene>
    <name evidence="2" type="ORF">SS50377_15286</name>
</gene>
<organism evidence="2">
    <name type="scientific">Spironucleus salmonicida</name>
    <dbReference type="NCBI Taxonomy" id="348837"/>
    <lineage>
        <taxon>Eukaryota</taxon>
        <taxon>Metamonada</taxon>
        <taxon>Diplomonadida</taxon>
        <taxon>Hexamitidae</taxon>
        <taxon>Hexamitinae</taxon>
        <taxon>Spironucleus</taxon>
    </lineage>
</organism>
<evidence type="ECO:0000256" key="1">
    <source>
        <dbReference type="SAM" id="Phobius"/>
    </source>
</evidence>
<name>V6LJR7_9EUKA</name>